<dbReference type="GO" id="GO:0005829">
    <property type="term" value="C:cytosol"/>
    <property type="evidence" value="ECO:0007669"/>
    <property type="project" value="TreeGrafter"/>
</dbReference>
<evidence type="ECO:0000256" key="3">
    <source>
        <dbReference type="ARBA" id="ARBA00022722"/>
    </source>
</evidence>
<evidence type="ECO:0000259" key="6">
    <source>
        <dbReference type="SMART" id="SM00732"/>
    </source>
</evidence>
<evidence type="ECO:0000313" key="8">
    <source>
        <dbReference type="Proteomes" id="UP000034778"/>
    </source>
</evidence>
<dbReference type="STRING" id="1618566.UR35_C0005G0067"/>
<evidence type="ECO:0000256" key="2">
    <source>
        <dbReference type="ARBA" id="ARBA00022517"/>
    </source>
</evidence>
<proteinExistence type="inferred from homology"/>
<dbReference type="InterPro" id="IPR006641">
    <property type="entry name" value="YqgF/RNaseH-like_dom"/>
</dbReference>
<accession>A0A0G0CNF5</accession>
<dbReference type="Gene3D" id="3.30.420.140">
    <property type="entry name" value="YqgF/RNase H-like domain"/>
    <property type="match status" value="1"/>
</dbReference>
<keyword evidence="2 5" id="KW-0690">Ribosome biogenesis</keyword>
<dbReference type="Proteomes" id="UP000034778">
    <property type="component" value="Unassembled WGS sequence"/>
</dbReference>
<dbReference type="HAMAP" id="MF_00651">
    <property type="entry name" value="Nuclease_YqgF"/>
    <property type="match status" value="1"/>
</dbReference>
<comment type="subcellular location">
    <subcellularLocation>
        <location evidence="5">Cytoplasm</location>
    </subcellularLocation>
</comment>
<dbReference type="InterPro" id="IPR005227">
    <property type="entry name" value="YqgF"/>
</dbReference>
<dbReference type="Pfam" id="PF03652">
    <property type="entry name" value="RuvX"/>
    <property type="match status" value="1"/>
</dbReference>
<keyword evidence="1 5" id="KW-0963">Cytoplasm</keyword>
<dbReference type="InterPro" id="IPR012337">
    <property type="entry name" value="RNaseH-like_sf"/>
</dbReference>
<dbReference type="NCBIfam" id="TIGR00250">
    <property type="entry name" value="RNAse_H_YqgF"/>
    <property type="match status" value="1"/>
</dbReference>
<gene>
    <name evidence="7" type="ORF">UR35_C0005G0067</name>
</gene>
<dbReference type="SUPFAM" id="SSF53098">
    <property type="entry name" value="Ribonuclease H-like"/>
    <property type="match status" value="1"/>
</dbReference>
<evidence type="ECO:0000313" key="7">
    <source>
        <dbReference type="EMBL" id="KKP44937.1"/>
    </source>
</evidence>
<protein>
    <recommendedName>
        <fullName evidence="5">Putative pre-16S rRNA nuclease</fullName>
        <ecNumber evidence="5">3.1.-.-</ecNumber>
    </recommendedName>
</protein>
<keyword evidence="4 5" id="KW-0378">Hydrolase</keyword>
<dbReference type="GO" id="GO:0016788">
    <property type="term" value="F:hydrolase activity, acting on ester bonds"/>
    <property type="evidence" value="ECO:0007669"/>
    <property type="project" value="UniProtKB-UniRule"/>
</dbReference>
<dbReference type="PANTHER" id="PTHR33317:SF4">
    <property type="entry name" value="POLYNUCLEOTIDYL TRANSFERASE, RIBONUCLEASE H-LIKE SUPERFAMILY PROTEIN"/>
    <property type="match status" value="1"/>
</dbReference>
<evidence type="ECO:0000256" key="1">
    <source>
        <dbReference type="ARBA" id="ARBA00022490"/>
    </source>
</evidence>
<dbReference type="SMART" id="SM00732">
    <property type="entry name" value="YqgFc"/>
    <property type="match status" value="1"/>
</dbReference>
<comment type="similarity">
    <text evidence="5">Belongs to the YqgF HJR family.</text>
</comment>
<evidence type="ECO:0000256" key="5">
    <source>
        <dbReference type="HAMAP-Rule" id="MF_00651"/>
    </source>
</evidence>
<name>A0A0G0CNF5_9BACT</name>
<dbReference type="CDD" id="cd16964">
    <property type="entry name" value="YqgF"/>
    <property type="match status" value="1"/>
</dbReference>
<organism evidence="7 8">
    <name type="scientific">Candidatus Woesebacteria bacterium GW2011_GWB1_33_22</name>
    <dbReference type="NCBI Taxonomy" id="1618566"/>
    <lineage>
        <taxon>Bacteria</taxon>
        <taxon>Candidatus Woeseibacteriota</taxon>
    </lineage>
</organism>
<comment type="caution">
    <text evidence="7">The sequence shown here is derived from an EMBL/GenBank/DDBJ whole genome shotgun (WGS) entry which is preliminary data.</text>
</comment>
<keyword evidence="3 5" id="KW-0540">Nuclease</keyword>
<comment type="function">
    <text evidence="5">Could be a nuclease involved in processing of the 5'-end of pre-16S rRNA.</text>
</comment>
<evidence type="ECO:0000256" key="4">
    <source>
        <dbReference type="ARBA" id="ARBA00022801"/>
    </source>
</evidence>
<reference evidence="7 8" key="1">
    <citation type="journal article" date="2015" name="Nature">
        <title>rRNA introns, odd ribosomes, and small enigmatic genomes across a large radiation of phyla.</title>
        <authorList>
            <person name="Brown C.T."/>
            <person name="Hug L.A."/>
            <person name="Thomas B.C."/>
            <person name="Sharon I."/>
            <person name="Castelle C.J."/>
            <person name="Singh A."/>
            <person name="Wilkins M.J."/>
            <person name="Williams K.H."/>
            <person name="Banfield J.F."/>
        </authorList>
    </citation>
    <scope>NUCLEOTIDE SEQUENCE [LARGE SCALE GENOMIC DNA]</scope>
</reference>
<dbReference type="GO" id="GO:0004518">
    <property type="term" value="F:nuclease activity"/>
    <property type="evidence" value="ECO:0007669"/>
    <property type="project" value="UniProtKB-KW"/>
</dbReference>
<dbReference type="AlphaFoldDB" id="A0A0G0CNF5"/>
<dbReference type="EC" id="3.1.-.-" evidence="5"/>
<sequence length="121" mass="13613">MNFLGIDYGKKKIGLATSEGKLAEPLRVIRYTDIKVLIEQIKQIVEKEEIKKIIVGISENNMGEESKSFASMIGAEIFDETLTSQDAISLSIQAGINRKKRKKREDAYAATIMLQNYLDSK</sequence>
<feature type="domain" description="YqgF/RNase H-like" evidence="6">
    <location>
        <begin position="1"/>
        <end position="87"/>
    </location>
</feature>
<dbReference type="EMBL" id="LBOW01000005">
    <property type="protein sequence ID" value="KKP44937.1"/>
    <property type="molecule type" value="Genomic_DNA"/>
</dbReference>
<dbReference type="PANTHER" id="PTHR33317">
    <property type="entry name" value="POLYNUCLEOTIDYL TRANSFERASE, RIBONUCLEASE H-LIKE SUPERFAMILY PROTEIN"/>
    <property type="match status" value="1"/>
</dbReference>
<dbReference type="GO" id="GO:0000967">
    <property type="term" value="P:rRNA 5'-end processing"/>
    <property type="evidence" value="ECO:0007669"/>
    <property type="project" value="UniProtKB-UniRule"/>
</dbReference>
<dbReference type="InterPro" id="IPR037027">
    <property type="entry name" value="YqgF/RNaseH-like_dom_sf"/>
</dbReference>